<keyword evidence="3" id="KW-1185">Reference proteome</keyword>
<dbReference type="Proteomes" id="UP000217790">
    <property type="component" value="Unassembled WGS sequence"/>
</dbReference>
<gene>
    <name evidence="2" type="ORF">ARMGADRAFT_1087102</name>
</gene>
<evidence type="ECO:0000313" key="3">
    <source>
        <dbReference type="Proteomes" id="UP000217790"/>
    </source>
</evidence>
<reference evidence="3" key="1">
    <citation type="journal article" date="2017" name="Nat. Ecol. Evol.">
        <title>Genome expansion and lineage-specific genetic innovations in the forest pathogenic fungi Armillaria.</title>
        <authorList>
            <person name="Sipos G."/>
            <person name="Prasanna A.N."/>
            <person name="Walter M.C."/>
            <person name="O'Connor E."/>
            <person name="Balint B."/>
            <person name="Krizsan K."/>
            <person name="Kiss B."/>
            <person name="Hess J."/>
            <person name="Varga T."/>
            <person name="Slot J."/>
            <person name="Riley R."/>
            <person name="Boka B."/>
            <person name="Rigling D."/>
            <person name="Barry K."/>
            <person name="Lee J."/>
            <person name="Mihaltcheva S."/>
            <person name="LaButti K."/>
            <person name="Lipzen A."/>
            <person name="Waldron R."/>
            <person name="Moloney N.M."/>
            <person name="Sperisen C."/>
            <person name="Kredics L."/>
            <person name="Vagvoelgyi C."/>
            <person name="Patrignani A."/>
            <person name="Fitzpatrick D."/>
            <person name="Nagy I."/>
            <person name="Doyle S."/>
            <person name="Anderson J.B."/>
            <person name="Grigoriev I.V."/>
            <person name="Gueldener U."/>
            <person name="Muensterkoetter M."/>
            <person name="Nagy L.G."/>
        </authorList>
    </citation>
    <scope>NUCLEOTIDE SEQUENCE [LARGE SCALE GENOMIC DNA]</scope>
    <source>
        <strain evidence="3">Ar21-2</strain>
    </source>
</reference>
<dbReference type="InParanoid" id="A0A2H3CS20"/>
<feature type="region of interest" description="Disordered" evidence="1">
    <location>
        <begin position="1"/>
        <end position="20"/>
    </location>
</feature>
<dbReference type="AlphaFoldDB" id="A0A2H3CS20"/>
<evidence type="ECO:0000256" key="1">
    <source>
        <dbReference type="SAM" id="MobiDB-lite"/>
    </source>
</evidence>
<protein>
    <submittedName>
        <fullName evidence="2">Uncharacterized protein</fullName>
    </submittedName>
</protein>
<proteinExistence type="predicted"/>
<name>A0A2H3CS20_ARMGA</name>
<accession>A0A2H3CS20</accession>
<sequence length="123" mass="13814">MGDSADDTPPSPASIAPDEFWDNVDLPLSAYFPTSTSPRHCTPTPTGARNLTTWDQPIQNRELTPEPVRVEEPIAGPSTLSVPARCSDWQNTPRRSAYHPPQASAWERLTQRFREQPELEYLV</sequence>
<organism evidence="2 3">
    <name type="scientific">Armillaria gallica</name>
    <name type="common">Bulbous honey fungus</name>
    <name type="synonym">Armillaria bulbosa</name>
    <dbReference type="NCBI Taxonomy" id="47427"/>
    <lineage>
        <taxon>Eukaryota</taxon>
        <taxon>Fungi</taxon>
        <taxon>Dikarya</taxon>
        <taxon>Basidiomycota</taxon>
        <taxon>Agaricomycotina</taxon>
        <taxon>Agaricomycetes</taxon>
        <taxon>Agaricomycetidae</taxon>
        <taxon>Agaricales</taxon>
        <taxon>Marasmiineae</taxon>
        <taxon>Physalacriaceae</taxon>
        <taxon>Armillaria</taxon>
    </lineage>
</organism>
<dbReference type="EMBL" id="KZ293688">
    <property type="protein sequence ID" value="PBK85835.1"/>
    <property type="molecule type" value="Genomic_DNA"/>
</dbReference>
<evidence type="ECO:0000313" key="2">
    <source>
        <dbReference type="EMBL" id="PBK85835.1"/>
    </source>
</evidence>